<dbReference type="InterPro" id="IPR011541">
    <property type="entry name" value="Ni/Co_transpt_high_affinity"/>
</dbReference>
<name>A0A9P6VWE0_RHOMI</name>
<reference evidence="10 11" key="1">
    <citation type="submission" date="2020-11" db="EMBL/GenBank/DDBJ databases">
        <title>Kefir isolates.</title>
        <authorList>
            <person name="Marcisauskas S."/>
            <person name="Kim Y."/>
            <person name="Blasche S."/>
        </authorList>
    </citation>
    <scope>NUCLEOTIDE SEQUENCE [LARGE SCALE GENOMIC DNA]</scope>
    <source>
        <strain evidence="10 11">KR</strain>
    </source>
</reference>
<evidence type="ECO:0000313" key="10">
    <source>
        <dbReference type="EMBL" id="KAG0655837.1"/>
    </source>
</evidence>
<organism evidence="10 11">
    <name type="scientific">Rhodotorula mucilaginosa</name>
    <name type="common">Yeast</name>
    <name type="synonym">Rhodotorula rubra</name>
    <dbReference type="NCBI Taxonomy" id="5537"/>
    <lineage>
        <taxon>Eukaryota</taxon>
        <taxon>Fungi</taxon>
        <taxon>Dikarya</taxon>
        <taxon>Basidiomycota</taxon>
        <taxon>Pucciniomycotina</taxon>
        <taxon>Microbotryomycetes</taxon>
        <taxon>Sporidiobolales</taxon>
        <taxon>Sporidiobolaceae</taxon>
        <taxon>Rhodotorula</taxon>
    </lineage>
</organism>
<gene>
    <name evidence="10" type="ORF">C6P46_000689</name>
</gene>
<comment type="similarity">
    <text evidence="2">Belongs to the NiCoT transporter (TC 2.A.52) family.</text>
</comment>
<evidence type="ECO:0000256" key="8">
    <source>
        <dbReference type="SAM" id="MobiDB-lite"/>
    </source>
</evidence>
<dbReference type="Pfam" id="PF03824">
    <property type="entry name" value="NicO"/>
    <property type="match status" value="2"/>
</dbReference>
<feature type="region of interest" description="Disordered" evidence="8">
    <location>
        <begin position="85"/>
        <end position="116"/>
    </location>
</feature>
<feature type="transmembrane region" description="Helical" evidence="9">
    <location>
        <begin position="240"/>
        <end position="266"/>
    </location>
</feature>
<keyword evidence="5 9" id="KW-0812">Transmembrane</keyword>
<keyword evidence="7 9" id="KW-0472">Membrane</keyword>
<keyword evidence="6 9" id="KW-1133">Transmembrane helix</keyword>
<evidence type="ECO:0000313" key="11">
    <source>
        <dbReference type="Proteomes" id="UP000777482"/>
    </source>
</evidence>
<keyword evidence="3" id="KW-0813">Transport</keyword>
<dbReference type="PANTHER" id="PTHR31611">
    <property type="entry name" value="HIGH-AFFINITY NICKEL TRANSPORT PROTEIN NIC1"/>
    <property type="match status" value="1"/>
</dbReference>
<sequence>MYMTAEILVSSFPAFSEGGPGLTSPPFLARARSRPFRWRSGGRVQSCQRGLLPTLSLLLLPSRVWDEMSVAAALASEDAIAIERLSDRPPQPAAAPARPLNDDDDDDAPPRKATRSSRFARFRPTWRFTLAGRALALLAGELAANAAIWIVAGIVFGTSEEKRGVLSLCVVAWTLGLRHALDMDHICAIDNVTRSLVAAGQTPVTVGLFFSLGHSTIVIAMTIAIIIATSAIDKVPDVSSIGGVIGVSVSASFLFLLAVINSVFLWQSLRQAKQRKRARQAAALAAETPAADYGATANSTPDDDDDVIVPSKKLDDEEASIADSIEADKAQKKNAATPKEYEEQAGLPAMSCIGRIGRPMFKLINRPWKMYPIGVLFGIGFDTASEISLLGISALASGQHHVPSREIIILPLLFTAGMTALDSLDSVFMLSAYTMPQRVVEAEHEATAGDAKPPKVPAAGYTWKTWIRSIRLVEKKPTVEEREEELRVAAERAKMLPHTDQDKLVNISVVLTIISIVVALIISITEFMGLALEKCASCSDAADNDPGLSGRWWRFWRAFNDNSGYIGAGVVGLFVAVFAGWGIAHFWNRRKARRAGKQARLME</sequence>
<keyword evidence="4" id="KW-0533">Nickel</keyword>
<dbReference type="Proteomes" id="UP000777482">
    <property type="component" value="Unassembled WGS sequence"/>
</dbReference>
<keyword evidence="11" id="KW-1185">Reference proteome</keyword>
<feature type="transmembrane region" description="Helical" evidence="9">
    <location>
        <begin position="504"/>
        <end position="524"/>
    </location>
</feature>
<protein>
    <recommendedName>
        <fullName evidence="12">Nickel/cobalt efflux system</fullName>
    </recommendedName>
</protein>
<dbReference type="GO" id="GO:0015099">
    <property type="term" value="F:nickel cation transmembrane transporter activity"/>
    <property type="evidence" value="ECO:0007669"/>
    <property type="project" value="InterPro"/>
</dbReference>
<evidence type="ECO:0000256" key="4">
    <source>
        <dbReference type="ARBA" id="ARBA00022596"/>
    </source>
</evidence>
<evidence type="ECO:0000256" key="2">
    <source>
        <dbReference type="ARBA" id="ARBA00010892"/>
    </source>
</evidence>
<evidence type="ECO:0000256" key="7">
    <source>
        <dbReference type="ARBA" id="ARBA00023136"/>
    </source>
</evidence>
<feature type="transmembrane region" description="Helical" evidence="9">
    <location>
        <begin position="370"/>
        <end position="395"/>
    </location>
</feature>
<evidence type="ECO:0000256" key="5">
    <source>
        <dbReference type="ARBA" id="ARBA00022692"/>
    </source>
</evidence>
<comment type="caution">
    <text evidence="10">The sequence shown here is derived from an EMBL/GenBank/DDBJ whole genome shotgun (WGS) entry which is preliminary data.</text>
</comment>
<accession>A0A9P6VWE0</accession>
<dbReference type="InterPro" id="IPR004688">
    <property type="entry name" value="Ni/Co_transpt"/>
</dbReference>
<comment type="subcellular location">
    <subcellularLocation>
        <location evidence="1">Endomembrane system</location>
        <topology evidence="1">Multi-pass membrane protein</topology>
    </subcellularLocation>
</comment>
<evidence type="ECO:0000256" key="9">
    <source>
        <dbReference type="SAM" id="Phobius"/>
    </source>
</evidence>
<feature type="transmembrane region" description="Helical" evidence="9">
    <location>
        <begin position="407"/>
        <end position="428"/>
    </location>
</feature>
<evidence type="ECO:0000256" key="6">
    <source>
        <dbReference type="ARBA" id="ARBA00022989"/>
    </source>
</evidence>
<dbReference type="GO" id="GO:0012505">
    <property type="term" value="C:endomembrane system"/>
    <property type="evidence" value="ECO:0007669"/>
    <property type="project" value="UniProtKB-SubCell"/>
</dbReference>
<dbReference type="OrthoDB" id="5197598at2759"/>
<proteinExistence type="inferred from homology"/>
<dbReference type="PANTHER" id="PTHR31611:SF0">
    <property type="entry name" value="HIGH-AFFINITY NICKEL TRANSPORT PROTEIN NIC1"/>
    <property type="match status" value="1"/>
</dbReference>
<dbReference type="GO" id="GO:0005886">
    <property type="term" value="C:plasma membrane"/>
    <property type="evidence" value="ECO:0007669"/>
    <property type="project" value="InterPro"/>
</dbReference>
<evidence type="ECO:0000256" key="1">
    <source>
        <dbReference type="ARBA" id="ARBA00004127"/>
    </source>
</evidence>
<evidence type="ECO:0008006" key="12">
    <source>
        <dbReference type="Google" id="ProtNLM"/>
    </source>
</evidence>
<feature type="transmembrane region" description="Helical" evidence="9">
    <location>
        <begin position="130"/>
        <end position="152"/>
    </location>
</feature>
<dbReference type="EMBL" id="PUHQ01000110">
    <property type="protein sequence ID" value="KAG0655837.1"/>
    <property type="molecule type" value="Genomic_DNA"/>
</dbReference>
<feature type="transmembrane region" description="Helical" evidence="9">
    <location>
        <begin position="202"/>
        <end position="228"/>
    </location>
</feature>
<feature type="transmembrane region" description="Helical" evidence="9">
    <location>
        <begin position="565"/>
        <end position="587"/>
    </location>
</feature>
<dbReference type="AlphaFoldDB" id="A0A9P6VWE0"/>
<evidence type="ECO:0000256" key="3">
    <source>
        <dbReference type="ARBA" id="ARBA00022448"/>
    </source>
</evidence>